<evidence type="ECO:0000256" key="1">
    <source>
        <dbReference type="ARBA" id="ARBA00004167"/>
    </source>
</evidence>
<feature type="chain" id="PRO_5011567185" evidence="5">
    <location>
        <begin position="21"/>
        <end position="1246"/>
    </location>
</feature>
<dbReference type="GO" id="GO:0005886">
    <property type="term" value="C:plasma membrane"/>
    <property type="evidence" value="ECO:0007669"/>
    <property type="project" value="InterPro"/>
</dbReference>
<reference evidence="8" key="1">
    <citation type="submission" date="2016-10" db="EMBL/GenBank/DDBJ databases">
        <authorList>
            <person name="Varghese N."/>
            <person name="Submissions S."/>
        </authorList>
    </citation>
    <scope>NUCLEOTIDE SEQUENCE [LARGE SCALE GENOMIC DNA]</scope>
    <source>
        <strain evidence="8">DSM 28463</strain>
    </source>
</reference>
<dbReference type="Pfam" id="PF04357">
    <property type="entry name" value="TamB"/>
    <property type="match status" value="1"/>
</dbReference>
<dbReference type="Proteomes" id="UP000198599">
    <property type="component" value="Unassembled WGS sequence"/>
</dbReference>
<dbReference type="RefSeq" id="WP_245736168.1">
    <property type="nucleotide sequence ID" value="NZ_FOVP01000001.1"/>
</dbReference>
<evidence type="ECO:0000256" key="3">
    <source>
        <dbReference type="ARBA" id="ARBA00022989"/>
    </source>
</evidence>
<evidence type="ECO:0000256" key="2">
    <source>
        <dbReference type="ARBA" id="ARBA00022692"/>
    </source>
</evidence>
<feature type="signal peptide" evidence="5">
    <location>
        <begin position="1"/>
        <end position="20"/>
    </location>
</feature>
<evidence type="ECO:0000259" key="6">
    <source>
        <dbReference type="Pfam" id="PF04357"/>
    </source>
</evidence>
<protein>
    <submittedName>
        <fullName evidence="7">Autotransporter secretion inner membrane protein TamB</fullName>
    </submittedName>
</protein>
<proteinExistence type="predicted"/>
<keyword evidence="5" id="KW-0732">Signal</keyword>
<sequence length="1246" mass="129255">MRFLLLITLFLGTLGTPLLAQSEDADRGYLQALIEDNLSGAGREVRIIGFKGALSSQATLEELSIADDAGVWLTLRDVTLDWTRSALLAGRIEVNRLSAREIDLPRLPNTKEDLSPEIAEAKPFALPDLPVSVNIGEISADTVTLGEPILGQEVALRLIGGMSLGSGEGEAQLEVTRLDERGALTLVAAYVNDTQVLTLDLKLREDEGGIASTLLNLPDSPSIALDIEGEAPLSDYTADISLASAGEPRLNGTVTIRADGPPEAVAREFTAALAGDLTPLMGPDYRPFFGTDSQLALQGVRQAGGALDISDFNLTAAQFQLGGSLSLDAAGWPTAFALTGQLGTGTAPVRLPIPGPATQLSSAVIEARFDAAQGDRWRANVTLSELAQPELSIQSATLSGRGAIRRNAPRGVSALAEFALDGLRLSDPALAEAAGDALSGHASLDWTEGKPLRILGLRVLGGTARLAAKGSIDNLSEGFPVIGEARLEAPNLARFAAISGQDIAGQASASISGSGSLLGGEFDIEIGAQTRDLALGIARLDPLLTSPGTLTLSARRDTTGTNLRRLLISNDVFRATATGRLNTQSGALTLAARLSDLALADTRLDGPAEASVNVAWQTGGDVTLTGLDAALMGAQINATGTLTPDAPGLPASGDLTVDIADLSRFSAMSGQRLRGKANLTLAGNARIQDQTFDITTALDGENIGTGIADLDRLIAGRIALAAKAARTPERIEIENLSVETPQLSLKAEGEGGDSPVNFTARLANLGLFAPDFSGPVTAEGRASLIGQDARQIALALSAQGPGGTTAQVDGDIHEHGQRLDLTANGALPLALINGMIRPNALLGTARYDLRVDGPPGLGALSGTVTTNDTRIALPGTGLGVENLSGTVTLANQRAQTDFTARMRDGGQVRISGPIGLSNGFNGDLAIALEGLVVSDQEIYTTTVNGTVTMVGPMTGGAMIGGTLTLEETNIRIPSGLAANSVSLPDLRHVNEPAAVRATRQRAGMIAVETSGGGRRPFGLNLLINAPSRIFVRGRGLDAELGGRLRLAGTTDAVEPVGVFQLIRGRLDILGKRLDLTEGLVNMQGALDPYIRFVAETTAEDVTVMIVVEGLASAPEISFTSEPDLPEEEVVARLLFGRGLDTISPFQAAQMASAVATLSGRSGLDVVGKLRGAVGLSDLDVTQTEDGDTEVSAGAYISDKVYSEVIADSTGKQQINLNLDLTNTITLKGGASNEGDTGIGVFFEKDY</sequence>
<evidence type="ECO:0000313" key="8">
    <source>
        <dbReference type="Proteomes" id="UP000198599"/>
    </source>
</evidence>
<accession>A0A1I4YDT8</accession>
<evidence type="ECO:0000313" key="7">
    <source>
        <dbReference type="EMBL" id="SFN36208.1"/>
    </source>
</evidence>
<dbReference type="AlphaFoldDB" id="A0A1I4YDT8"/>
<evidence type="ECO:0000256" key="5">
    <source>
        <dbReference type="SAM" id="SignalP"/>
    </source>
</evidence>
<keyword evidence="4" id="KW-0472">Membrane</keyword>
<evidence type="ECO:0000256" key="4">
    <source>
        <dbReference type="ARBA" id="ARBA00023136"/>
    </source>
</evidence>
<organism evidence="7 8">
    <name type="scientific">Roseovarius lutimaris</name>
    <dbReference type="NCBI Taxonomy" id="1005928"/>
    <lineage>
        <taxon>Bacteria</taxon>
        <taxon>Pseudomonadati</taxon>
        <taxon>Pseudomonadota</taxon>
        <taxon>Alphaproteobacteria</taxon>
        <taxon>Rhodobacterales</taxon>
        <taxon>Roseobacteraceae</taxon>
        <taxon>Roseovarius</taxon>
    </lineage>
</organism>
<keyword evidence="2" id="KW-0812">Transmembrane</keyword>
<dbReference type="EMBL" id="FOVP01000001">
    <property type="protein sequence ID" value="SFN36208.1"/>
    <property type="molecule type" value="Genomic_DNA"/>
</dbReference>
<name>A0A1I4YDT8_9RHOB</name>
<comment type="subcellular location">
    <subcellularLocation>
        <location evidence="1">Membrane</location>
        <topology evidence="1">Single-pass membrane protein</topology>
    </subcellularLocation>
</comment>
<feature type="domain" description="Translocation and assembly module TamB C-terminal" evidence="6">
    <location>
        <begin position="897"/>
        <end position="1246"/>
    </location>
</feature>
<dbReference type="PANTHER" id="PTHR36985:SF1">
    <property type="entry name" value="TRANSLOCATION AND ASSEMBLY MODULE SUBUNIT TAMB"/>
    <property type="match status" value="1"/>
</dbReference>
<gene>
    <name evidence="7" type="ORF">SAMN04487859_101143</name>
</gene>
<dbReference type="GO" id="GO:0097347">
    <property type="term" value="C:TAM protein secretion complex"/>
    <property type="evidence" value="ECO:0007669"/>
    <property type="project" value="TreeGrafter"/>
</dbReference>
<keyword evidence="8" id="KW-1185">Reference proteome</keyword>
<dbReference type="GO" id="GO:0009306">
    <property type="term" value="P:protein secretion"/>
    <property type="evidence" value="ECO:0007669"/>
    <property type="project" value="InterPro"/>
</dbReference>
<dbReference type="PANTHER" id="PTHR36985">
    <property type="entry name" value="TRANSLOCATION AND ASSEMBLY MODULE SUBUNIT TAMB"/>
    <property type="match status" value="1"/>
</dbReference>
<keyword evidence="3" id="KW-1133">Transmembrane helix</keyword>
<dbReference type="InterPro" id="IPR007452">
    <property type="entry name" value="TamB_C"/>
</dbReference>
<dbReference type="STRING" id="1005928.SAMN04487859_101143"/>